<dbReference type="EMBL" id="CM051398">
    <property type="protein sequence ID" value="KAJ4718866.1"/>
    <property type="molecule type" value="Genomic_DNA"/>
</dbReference>
<evidence type="ECO:0000313" key="1">
    <source>
        <dbReference type="EMBL" id="KAJ4718866.1"/>
    </source>
</evidence>
<accession>A0ACC1Y544</accession>
<proteinExistence type="predicted"/>
<protein>
    <submittedName>
        <fullName evidence="1">Transferase</fullName>
    </submittedName>
</protein>
<evidence type="ECO:0000313" key="2">
    <source>
        <dbReference type="Proteomes" id="UP001164539"/>
    </source>
</evidence>
<sequence length="430" mass="47773">MEIKIMSVEIIKPSSPTPAHLRNHKPFVPSDIGYGDFIPAPIIHFYSAQSKDAMKTSSHLKMSLSKTLTYYYPFAGQVIDGVFDCNDHGAIFIETQVVGDEMSKLVQKRDNNLFKQLLPLKGDTQEISTTYSKANLVVQINYFSCGGIAITICYNHILVDGTTTAYFVKSWAEIAHGANDIKDVVVDCSLISTPYDAYASLRSLYEQNRWDYSPTELVGKHFMFDGGKIAALREKIGSGPYLNHLTRFESIAAFISGVLIKNADRGTHEFTSKQIAAVIAINLRNKVNPPLPPQSFGCLAMTAIAKLPINEEIDYNYLAAEVHKSVKNVVDQYKSNMQVDGPVKGLENSTVIHFSDISKMPFYEADFGWGKPILISLLSLNVKAVCLLPTNNGVGVEAFIVLTKEEMAKFEQDPEFLSYAKPFVSKRARL</sequence>
<organism evidence="1 2">
    <name type="scientific">Melia azedarach</name>
    <name type="common">Chinaberry tree</name>
    <dbReference type="NCBI Taxonomy" id="155640"/>
    <lineage>
        <taxon>Eukaryota</taxon>
        <taxon>Viridiplantae</taxon>
        <taxon>Streptophyta</taxon>
        <taxon>Embryophyta</taxon>
        <taxon>Tracheophyta</taxon>
        <taxon>Spermatophyta</taxon>
        <taxon>Magnoliopsida</taxon>
        <taxon>eudicotyledons</taxon>
        <taxon>Gunneridae</taxon>
        <taxon>Pentapetalae</taxon>
        <taxon>rosids</taxon>
        <taxon>malvids</taxon>
        <taxon>Sapindales</taxon>
        <taxon>Meliaceae</taxon>
        <taxon>Melia</taxon>
    </lineage>
</organism>
<keyword evidence="1" id="KW-0808">Transferase</keyword>
<keyword evidence="2" id="KW-1185">Reference proteome</keyword>
<name>A0ACC1Y544_MELAZ</name>
<dbReference type="Proteomes" id="UP001164539">
    <property type="component" value="Chromosome 5"/>
</dbReference>
<gene>
    <name evidence="1" type="ORF">OWV82_010498</name>
</gene>
<reference evidence="1 2" key="1">
    <citation type="journal article" date="2023" name="Science">
        <title>Complex scaffold remodeling in plant triterpene biosynthesis.</title>
        <authorList>
            <person name="De La Pena R."/>
            <person name="Hodgson H."/>
            <person name="Liu J.C."/>
            <person name="Stephenson M.J."/>
            <person name="Martin A.C."/>
            <person name="Owen C."/>
            <person name="Harkess A."/>
            <person name="Leebens-Mack J."/>
            <person name="Jimenez L.E."/>
            <person name="Osbourn A."/>
            <person name="Sattely E.S."/>
        </authorList>
    </citation>
    <scope>NUCLEOTIDE SEQUENCE [LARGE SCALE GENOMIC DNA]</scope>
    <source>
        <strain evidence="2">cv. JPN11</strain>
        <tissue evidence="1">Leaf</tissue>
    </source>
</reference>
<comment type="caution">
    <text evidence="1">The sequence shown here is derived from an EMBL/GenBank/DDBJ whole genome shotgun (WGS) entry which is preliminary data.</text>
</comment>